<dbReference type="InterPro" id="IPR015943">
    <property type="entry name" value="WD40/YVTN_repeat-like_dom_sf"/>
</dbReference>
<dbReference type="FunFam" id="1.10.1540.10:FF:000001">
    <property type="entry name" value="neurobeachin isoform X1"/>
    <property type="match status" value="1"/>
</dbReference>
<dbReference type="Gene3D" id="2.130.10.10">
    <property type="entry name" value="YVTN repeat-like/Quinoprotein amine dehydrogenase"/>
    <property type="match status" value="1"/>
</dbReference>
<dbReference type="PROSITE" id="PS50294">
    <property type="entry name" value="WD_REPEATS_REGION"/>
    <property type="match status" value="1"/>
</dbReference>
<dbReference type="PANTHER" id="PTHR13743:SF112">
    <property type="entry name" value="BEACH DOMAIN-CONTAINING PROTEIN"/>
    <property type="match status" value="1"/>
</dbReference>
<evidence type="ECO:0000256" key="2">
    <source>
        <dbReference type="ARBA" id="ARBA00022737"/>
    </source>
</evidence>
<dbReference type="CDD" id="cd06071">
    <property type="entry name" value="Beach"/>
    <property type="match status" value="1"/>
</dbReference>
<dbReference type="SUPFAM" id="SSF50729">
    <property type="entry name" value="PH domain-like"/>
    <property type="match status" value="1"/>
</dbReference>
<dbReference type="InterPro" id="IPR001680">
    <property type="entry name" value="WD40_rpt"/>
</dbReference>
<feature type="domain" description="BEACH-type PH" evidence="6">
    <location>
        <begin position="84"/>
        <end position="187"/>
    </location>
</feature>
<feature type="compositionally biased region" description="Basic and acidic residues" evidence="4">
    <location>
        <begin position="25"/>
        <end position="40"/>
    </location>
</feature>
<dbReference type="SUPFAM" id="SSF50978">
    <property type="entry name" value="WD40 repeat-like"/>
    <property type="match status" value="1"/>
</dbReference>
<name>A0A7S1BZH1_9STRA</name>
<dbReference type="SMART" id="SM01026">
    <property type="entry name" value="Beach"/>
    <property type="match status" value="1"/>
</dbReference>
<dbReference type="PANTHER" id="PTHR13743">
    <property type="entry name" value="BEIGE/BEACH-RELATED"/>
    <property type="match status" value="1"/>
</dbReference>
<feature type="domain" description="BEACH" evidence="5">
    <location>
        <begin position="200"/>
        <end position="495"/>
    </location>
</feature>
<evidence type="ECO:0000259" key="6">
    <source>
        <dbReference type="PROSITE" id="PS51783"/>
    </source>
</evidence>
<evidence type="ECO:0000256" key="3">
    <source>
        <dbReference type="PROSITE-ProRule" id="PRU00221"/>
    </source>
</evidence>
<dbReference type="SMART" id="SM00320">
    <property type="entry name" value="WD40"/>
    <property type="match status" value="4"/>
</dbReference>
<protein>
    <recommendedName>
        <fullName evidence="8">BEACH domain-containing protein</fullName>
    </recommendedName>
</protein>
<keyword evidence="2" id="KW-0677">Repeat</keyword>
<keyword evidence="1 3" id="KW-0853">WD repeat</keyword>
<proteinExistence type="predicted"/>
<feature type="repeat" description="WD" evidence="3">
    <location>
        <begin position="744"/>
        <end position="785"/>
    </location>
</feature>
<sequence length="937" mass="105160">MAEAKKIAEGIADDDSSTSSLSTAHGEDDPATSDRDDPARPLRSRVSSVSSRPPGPSDATAVSRRFSSTGDDWDHLDLEVDLADPLDWIDAFHWLDDERPLHVFEGVVWIKIEITRPGKLLLSTHHLYFHSEDKSRRWRLGSLTGVRGMQYIMKPNAVELSFCDGKELFFSFTEERNGRDIFHAKLRNCQVPLLHFTKSLSPRVNFKKSNVTELWRRRMISNFDYIIYLNRVAGRTYNDLSQYPVFPWIIADYESPTLDLNSPHIFRDLSKPVGALNPTRLGSLLERYHNLDGFPEHEKFLYGSHYSSPGAVLHFLIRQEPFTTLFVQLQSGRFDCPDRLFFSLASCWASCLNSSSDVKELVPEFFTLPEIFMNTNKFPLGELQDGKGSVDDVKLPAWARGSAHEFVRVHRVALESEYVSQNIRQWIDLIFGHKQRGQEALEANNLFTYLSYDGAVDIDKITDEVTRRATEAHILNFGHCPTQLLTSKDGPHPARYPRSECWVPICRDAWKLKDLRCFTPSKQFLRKSAEEGIFKIWSLIDRVMVLYSDFSLATYHWSLQENGTIPFTFRGDKINLLGCGGVFLNKPISPKILKGDAAAPAARGTSTDRCIHNISNWSVSFTADDDRSISTAGVRPLSMYEGGGNGVFPGRIVTCGEYYDNTVKIYNAESLKLECSSKGCHQGQITCLDIGDDGVIFVTGGADCTVQVWVIDNPPLAHGLVDSFVLTLFGKRFGESILQVVHVLWGHVNPISCVSINSSLDLAVSGSIDGKICIHNFRTGKYIRSIDIVEVLKKDKETGSTSPAVCKLCISSYGDIVALMSDRFLHRFSVNGFHLASYDAGETIHVMEISSFGEMLVTGGSRGILSIRTLHDLQVYHEIDLSNHGHIRCFEFSTPWTIPTQQYLFVGSSDGFVSVILEPSRRLDLLNSSMSGLGLWN</sequence>
<dbReference type="InterPro" id="IPR046851">
    <property type="entry name" value="NBCH_WD40"/>
</dbReference>
<reference evidence="7" key="1">
    <citation type="submission" date="2021-01" db="EMBL/GenBank/DDBJ databases">
        <authorList>
            <person name="Corre E."/>
            <person name="Pelletier E."/>
            <person name="Niang G."/>
            <person name="Scheremetjew M."/>
            <person name="Finn R."/>
            <person name="Kale V."/>
            <person name="Holt S."/>
            <person name="Cochrane G."/>
            <person name="Meng A."/>
            <person name="Brown T."/>
            <person name="Cohen L."/>
        </authorList>
    </citation>
    <scope>NUCLEOTIDE SEQUENCE</scope>
    <source>
        <strain evidence="7">308</strain>
    </source>
</reference>
<dbReference type="InterPro" id="IPR036322">
    <property type="entry name" value="WD40_repeat_dom_sf"/>
</dbReference>
<evidence type="ECO:0000313" key="7">
    <source>
        <dbReference type="EMBL" id="CAD8902928.1"/>
    </source>
</evidence>
<feature type="region of interest" description="Disordered" evidence="4">
    <location>
        <begin position="1"/>
        <end position="64"/>
    </location>
</feature>
<dbReference type="InterPro" id="IPR000409">
    <property type="entry name" value="BEACH_dom"/>
</dbReference>
<dbReference type="EMBL" id="HBFR01041269">
    <property type="protein sequence ID" value="CAD8902928.1"/>
    <property type="molecule type" value="Transcribed_RNA"/>
</dbReference>
<dbReference type="SUPFAM" id="SSF81837">
    <property type="entry name" value="BEACH domain"/>
    <property type="match status" value="1"/>
</dbReference>
<evidence type="ECO:0008006" key="8">
    <source>
        <dbReference type="Google" id="ProtNLM"/>
    </source>
</evidence>
<organism evidence="7">
    <name type="scientific">Corethron hystrix</name>
    <dbReference type="NCBI Taxonomy" id="216773"/>
    <lineage>
        <taxon>Eukaryota</taxon>
        <taxon>Sar</taxon>
        <taxon>Stramenopiles</taxon>
        <taxon>Ochrophyta</taxon>
        <taxon>Bacillariophyta</taxon>
        <taxon>Coscinodiscophyceae</taxon>
        <taxon>Corethrophycidae</taxon>
        <taxon>Corethrales</taxon>
        <taxon>Corethraceae</taxon>
        <taxon>Corethron</taxon>
    </lineage>
</organism>
<dbReference type="AlphaFoldDB" id="A0A7S1BZH1"/>
<dbReference type="PROSITE" id="PS50197">
    <property type="entry name" value="BEACH"/>
    <property type="match status" value="1"/>
</dbReference>
<feature type="repeat" description="WD" evidence="3">
    <location>
        <begin position="681"/>
        <end position="709"/>
    </location>
</feature>
<dbReference type="Pfam" id="PF20426">
    <property type="entry name" value="NBCH_WD40"/>
    <property type="match status" value="1"/>
</dbReference>
<dbReference type="Gene3D" id="1.10.1540.10">
    <property type="entry name" value="BEACH domain"/>
    <property type="match status" value="1"/>
</dbReference>
<dbReference type="Gene3D" id="2.30.29.30">
    <property type="entry name" value="Pleckstrin-homology domain (PH domain)/Phosphotyrosine-binding domain (PTB)"/>
    <property type="match status" value="1"/>
</dbReference>
<gene>
    <name evidence="7" type="ORF">CHYS00102_LOCUS30147</name>
</gene>
<dbReference type="PROSITE" id="PS51783">
    <property type="entry name" value="PH_BEACH"/>
    <property type="match status" value="1"/>
</dbReference>
<evidence type="ECO:0000256" key="1">
    <source>
        <dbReference type="ARBA" id="ARBA00022574"/>
    </source>
</evidence>
<accession>A0A7S1BZH1</accession>
<dbReference type="InterPro" id="IPR050865">
    <property type="entry name" value="BEACH_Domain"/>
</dbReference>
<evidence type="ECO:0000259" key="5">
    <source>
        <dbReference type="PROSITE" id="PS50197"/>
    </source>
</evidence>
<dbReference type="PROSITE" id="PS50082">
    <property type="entry name" value="WD_REPEATS_2"/>
    <property type="match status" value="2"/>
</dbReference>
<dbReference type="InterPro" id="IPR036372">
    <property type="entry name" value="BEACH_dom_sf"/>
</dbReference>
<dbReference type="InterPro" id="IPR011993">
    <property type="entry name" value="PH-like_dom_sf"/>
</dbReference>
<dbReference type="Pfam" id="PF14844">
    <property type="entry name" value="PH_BEACH"/>
    <property type="match status" value="1"/>
</dbReference>
<evidence type="ECO:0000256" key="4">
    <source>
        <dbReference type="SAM" id="MobiDB-lite"/>
    </source>
</evidence>
<dbReference type="Pfam" id="PF02138">
    <property type="entry name" value="Beach"/>
    <property type="match status" value="1"/>
</dbReference>
<dbReference type="InterPro" id="IPR023362">
    <property type="entry name" value="PH-BEACH_dom"/>
</dbReference>